<dbReference type="InterPro" id="IPR055396">
    <property type="entry name" value="DUF7088"/>
</dbReference>
<reference evidence="6" key="2">
    <citation type="submission" date="2022-08" db="EMBL/GenBank/DDBJ databases">
        <authorList>
            <person name="Dong C."/>
        </authorList>
    </citation>
    <scope>NUCLEOTIDE SEQUENCE</scope>
    <source>
        <strain evidence="6">59MF3M-4</strain>
    </source>
</reference>
<accession>A0A9X2WIK2</accession>
<keyword evidence="1" id="KW-0175">Coiled coil</keyword>
<dbReference type="InterPro" id="IPR019196">
    <property type="entry name" value="ABC_transp_unknown"/>
</dbReference>
<sequence length="654" mass="71621">MKFKLFSLLALLLGFIGGAFLLNQLGSGARLDLTEQKLYTLSVGTRNILAQLNHPVELELYFSQKASADLVKVRAYEQRVRELLDEYVMLSGGKLSLKVVDPAPFSEEEDQATAYGLQAVPVSVSGDNLYFGLVAKAQLPLAEPAAEPQDENDVHSDDSSAAEHNDTAPDKAAAEQAVATQEHVAKLPFLQPDREAFLEYEITQLIYQVQQTQPVVIGLLSGLDVRGGFNPQTGRPAPAWMAIDQLDGPYEIRSLTAGLDHIDDDIDLLLLVQPPELTDTALYAIDQFALKGGRVLAFLDPVAETAPNGGLMGMGDSGSASSLNTLLKSWGVGWNPDQVVLDATNALVVNQGPGRPPLRHFGLLALHPESLNADDVVTAQLEAINLSSVGHFTALEDATSSVEPWLYSSHDSMLTDANRLRMGGDLMALQRDFVPANEEFNLAVRVQGKAASAFPDGVDGKKADGHLATTDHLAVTLVADTDVLSDRLWVQVQNFFGQRIASPWADNGALLVNLADHLGGSADLISLRARGQYSRPFERVNTLRRDAEQQFLASEQRLQQELEDTEQQLSALQEQRDGDSGVLTLSAEQQAALEQFQQKKVEIRKELRNVQHELDKDIEALGMRLKVLNIVILPLLFTLLLWGVVVWRRRRQSL</sequence>
<keyword evidence="3" id="KW-0812">Transmembrane</keyword>
<feature type="compositionally biased region" description="Basic and acidic residues" evidence="2">
    <location>
        <begin position="152"/>
        <end position="173"/>
    </location>
</feature>
<feature type="domain" description="ABC-type uncharacterised transport system" evidence="4">
    <location>
        <begin position="216"/>
        <end position="513"/>
    </location>
</feature>
<keyword evidence="3" id="KW-0472">Membrane</keyword>
<gene>
    <name evidence="6" type="ORF">NYR02_17580</name>
</gene>
<dbReference type="EMBL" id="JAOANI010000028">
    <property type="protein sequence ID" value="MCT7360836.1"/>
    <property type="molecule type" value="Genomic_DNA"/>
</dbReference>
<keyword evidence="3" id="KW-1133">Transmembrane helix</keyword>
<feature type="coiled-coil region" evidence="1">
    <location>
        <begin position="544"/>
        <end position="613"/>
    </location>
</feature>
<dbReference type="RefSeq" id="WP_260977658.1">
    <property type="nucleotide sequence ID" value="NZ_JAOANI010000028.1"/>
</dbReference>
<feature type="domain" description="DUF7088" evidence="5">
    <location>
        <begin position="35"/>
        <end position="135"/>
    </location>
</feature>
<evidence type="ECO:0000256" key="3">
    <source>
        <dbReference type="SAM" id="Phobius"/>
    </source>
</evidence>
<dbReference type="Pfam" id="PF09822">
    <property type="entry name" value="ABC_transp_aux"/>
    <property type="match status" value="1"/>
</dbReference>
<feature type="region of interest" description="Disordered" evidence="2">
    <location>
        <begin position="144"/>
        <end position="177"/>
    </location>
</feature>
<comment type="caution">
    <text evidence="6">The sequence shown here is derived from an EMBL/GenBank/DDBJ whole genome shotgun (WGS) entry which is preliminary data.</text>
</comment>
<organism evidence="6 7">
    <name type="scientific">Thalassolituus pacificus</name>
    <dbReference type="NCBI Taxonomy" id="2975440"/>
    <lineage>
        <taxon>Bacteria</taxon>
        <taxon>Pseudomonadati</taxon>
        <taxon>Pseudomonadota</taxon>
        <taxon>Gammaproteobacteria</taxon>
        <taxon>Oceanospirillales</taxon>
        <taxon>Oceanospirillaceae</taxon>
        <taxon>Thalassolituus</taxon>
    </lineage>
</organism>
<name>A0A9X2WIK2_9GAMM</name>
<evidence type="ECO:0000313" key="7">
    <source>
        <dbReference type="Proteomes" id="UP001147830"/>
    </source>
</evidence>
<dbReference type="Pfam" id="PF23357">
    <property type="entry name" value="DUF7088"/>
    <property type="match status" value="1"/>
</dbReference>
<proteinExistence type="predicted"/>
<dbReference type="AlphaFoldDB" id="A0A9X2WIK2"/>
<evidence type="ECO:0000259" key="4">
    <source>
        <dbReference type="Pfam" id="PF09822"/>
    </source>
</evidence>
<evidence type="ECO:0000256" key="2">
    <source>
        <dbReference type="SAM" id="MobiDB-lite"/>
    </source>
</evidence>
<reference evidence="6" key="1">
    <citation type="journal article" date="2022" name="Front. Microbiol.">
        <title>Genome-based taxonomic rearrangement of Oceanobacter-related bacteria including the description of Thalassolituus hydrocarbonoclasticus sp. nov. and Thalassolituus pacificus sp. nov. and emended description of the genus Thalassolituus.</title>
        <authorList>
            <person name="Dong C."/>
            <person name="Wei L."/>
            <person name="Wang J."/>
            <person name="Lai Q."/>
            <person name="Huang Z."/>
            <person name="Shao Z."/>
        </authorList>
    </citation>
    <scope>NUCLEOTIDE SEQUENCE</scope>
    <source>
        <strain evidence="6">59MF3M-4</strain>
    </source>
</reference>
<evidence type="ECO:0000313" key="6">
    <source>
        <dbReference type="EMBL" id="MCT7360836.1"/>
    </source>
</evidence>
<evidence type="ECO:0000259" key="5">
    <source>
        <dbReference type="Pfam" id="PF23357"/>
    </source>
</evidence>
<protein>
    <submittedName>
        <fullName evidence="6">Gldg family protein</fullName>
    </submittedName>
</protein>
<feature type="transmembrane region" description="Helical" evidence="3">
    <location>
        <begin position="627"/>
        <end position="647"/>
    </location>
</feature>
<keyword evidence="7" id="KW-1185">Reference proteome</keyword>
<dbReference type="Proteomes" id="UP001147830">
    <property type="component" value="Unassembled WGS sequence"/>
</dbReference>
<evidence type="ECO:0000256" key="1">
    <source>
        <dbReference type="SAM" id="Coils"/>
    </source>
</evidence>